<evidence type="ECO:0000256" key="4">
    <source>
        <dbReference type="RuleBase" id="RU361161"/>
    </source>
</evidence>
<gene>
    <name evidence="6" type="primary">bglB_1</name>
    <name evidence="6" type="ORF">NCTC9935_00476</name>
</gene>
<dbReference type="PANTHER" id="PTHR42715:SF10">
    <property type="entry name" value="BETA-GLUCOSIDASE"/>
    <property type="match status" value="1"/>
</dbReference>
<comment type="similarity">
    <text evidence="1 4">Belongs to the glycosyl hydrolase 3 family.</text>
</comment>
<keyword evidence="4 6" id="KW-0326">Glycosidase</keyword>
<dbReference type="Gene3D" id="3.40.50.1700">
    <property type="entry name" value="Glycoside hydrolase family 3 C-terminal domain"/>
    <property type="match status" value="1"/>
</dbReference>
<keyword evidence="3" id="KW-0119">Carbohydrate metabolism</keyword>
<dbReference type="PANTHER" id="PTHR42715">
    <property type="entry name" value="BETA-GLUCOSIDASE"/>
    <property type="match status" value="1"/>
</dbReference>
<organism evidence="6 7">
    <name type="scientific">Schaalia odontolytica</name>
    <dbReference type="NCBI Taxonomy" id="1660"/>
    <lineage>
        <taxon>Bacteria</taxon>
        <taxon>Bacillati</taxon>
        <taxon>Actinomycetota</taxon>
        <taxon>Actinomycetes</taxon>
        <taxon>Actinomycetales</taxon>
        <taxon>Actinomycetaceae</taxon>
        <taxon>Schaalia</taxon>
    </lineage>
</organism>
<evidence type="ECO:0000256" key="2">
    <source>
        <dbReference type="ARBA" id="ARBA00022801"/>
    </source>
</evidence>
<dbReference type="Gene3D" id="2.60.40.10">
    <property type="entry name" value="Immunoglobulins"/>
    <property type="match status" value="1"/>
</dbReference>
<dbReference type="InterPro" id="IPR026891">
    <property type="entry name" value="Fn3-like"/>
</dbReference>
<dbReference type="STRING" id="1660.APY09_06935"/>
<dbReference type="InterPro" id="IPR050288">
    <property type="entry name" value="Cellulose_deg_GH3"/>
</dbReference>
<name>A0A2X0TYG5_9ACTO</name>
<dbReference type="GO" id="GO:0005975">
    <property type="term" value="P:carbohydrate metabolic process"/>
    <property type="evidence" value="ECO:0007669"/>
    <property type="project" value="InterPro"/>
</dbReference>
<dbReference type="SUPFAM" id="SSF51445">
    <property type="entry name" value="(Trans)glycosidases"/>
    <property type="match status" value="1"/>
</dbReference>
<dbReference type="InterPro" id="IPR002772">
    <property type="entry name" value="Glyco_hydro_3_C"/>
</dbReference>
<keyword evidence="2 4" id="KW-0378">Hydrolase</keyword>
<dbReference type="InterPro" id="IPR019800">
    <property type="entry name" value="Glyco_hydro_3_AS"/>
</dbReference>
<protein>
    <submittedName>
        <fullName evidence="6">Thermostable beta-glucosidase B</fullName>
        <ecNumber evidence="6">3.2.1.21</ecNumber>
    </submittedName>
</protein>
<dbReference type="Pfam" id="PF01915">
    <property type="entry name" value="Glyco_hydro_3_C"/>
    <property type="match status" value="1"/>
</dbReference>
<dbReference type="PRINTS" id="PR00133">
    <property type="entry name" value="GLHYDRLASE3"/>
</dbReference>
<sequence length="850" mass="89973">MQNTLPKRQIMHAVVDGARSWTTLEPLTAPAMEHERQFTTMEHSVLTDANDLTLLQAAALLSGASAWDSRAIPSANVPSFVMSDGPHGVRRQLGDADHLGIAEAEKATCFPTASALAATWNPDLAREMGQALGLEARGLGVDVLLGPGLNIKRSPLCGRNFEYLSEDPILAGRMAAGLVDGIQSTGTAACPKHFAVNSQELRRMASDSIVDERTMREIYLTGFEIVCRVAKPRAIMSSYNLVNGVYAHENKHLLTDILRTEWGFSGMVISDWGGSNSAVEAARAGGSLEMPAPGLAGARRIVAAVEDGKLDAADVYARAQEVLNVAAARAVLPAPTPYDPDSHHTLATRIASEAITLLRNEDEFLPLSAGTSVALIGDLAATPRFQGSGSSQVNPTRVEAPHELLAAGGEAARGLVLAGYAVGYERHGGTSDALVAEAVDLAVRADVALVYVGLDELAESEGMDRPHMRLPEGQDRLVQAVVAANPRTVVVLTGGASVEMPWATSVPALVNGYLTGQGGAAAMLDVLTGAVNPSGRLAETYALSYEDHPTAAWYPATGPLSYYREGPFVGYRYFTSAGVDVAFPFGFGLSYSSFHYSDLSLTEEGASLTLTNTSSRDGAEVVQLYVSAPGGVFGPDRELKGFAKVEVGAGQSVSVTIPFDQYTFRHWESSRGAWETEGGTWTIHVGPHVADTPLSATLEVSGTTPEPIDPALGHYLSADVAGVTNGEFAVLLGRTIPTAHRADELSAADPLSEMTRAKTWLARVAGRRLWALKAKADAKGTPDLNSLFVLNMPFRAIAKMSNGAASPEMVDAILDAVNGRPLRGLTRAALGFISNARANKVTARELDQTR</sequence>
<dbReference type="PROSITE" id="PS00775">
    <property type="entry name" value="GLYCOSYL_HYDROL_F3"/>
    <property type="match status" value="1"/>
</dbReference>
<dbReference type="InterPro" id="IPR017853">
    <property type="entry name" value="GH"/>
</dbReference>
<evidence type="ECO:0000256" key="1">
    <source>
        <dbReference type="ARBA" id="ARBA00005336"/>
    </source>
</evidence>
<keyword evidence="7" id="KW-1185">Reference proteome</keyword>
<feature type="domain" description="Fibronectin type III-like" evidence="5">
    <location>
        <begin position="620"/>
        <end position="689"/>
    </location>
</feature>
<dbReference type="InterPro" id="IPR036881">
    <property type="entry name" value="Glyco_hydro_3_C_sf"/>
</dbReference>
<dbReference type="GO" id="GO:0008422">
    <property type="term" value="F:beta-glucosidase activity"/>
    <property type="evidence" value="ECO:0007669"/>
    <property type="project" value="UniProtKB-EC"/>
</dbReference>
<dbReference type="Pfam" id="PF00933">
    <property type="entry name" value="Glyco_hydro_3"/>
    <property type="match status" value="1"/>
</dbReference>
<dbReference type="SMART" id="SM01217">
    <property type="entry name" value="Fn3_like"/>
    <property type="match status" value="1"/>
</dbReference>
<dbReference type="Proteomes" id="UP000250192">
    <property type="component" value="Unassembled WGS sequence"/>
</dbReference>
<dbReference type="SUPFAM" id="SSF52279">
    <property type="entry name" value="Beta-D-glucan exohydrolase, C-terminal domain"/>
    <property type="match status" value="1"/>
</dbReference>
<reference evidence="6 7" key="1">
    <citation type="submission" date="2018-06" db="EMBL/GenBank/DDBJ databases">
        <authorList>
            <consortium name="Pathogen Informatics"/>
            <person name="Doyle S."/>
        </authorList>
    </citation>
    <scope>NUCLEOTIDE SEQUENCE [LARGE SCALE GENOMIC DNA]</scope>
    <source>
        <strain evidence="6 7">NCTC9935</strain>
    </source>
</reference>
<dbReference type="InterPro" id="IPR013783">
    <property type="entry name" value="Ig-like_fold"/>
</dbReference>
<proteinExistence type="inferred from homology"/>
<dbReference type="EC" id="3.2.1.21" evidence="6"/>
<dbReference type="Pfam" id="PF14310">
    <property type="entry name" value="Fn3-like"/>
    <property type="match status" value="1"/>
</dbReference>
<evidence type="ECO:0000313" key="7">
    <source>
        <dbReference type="Proteomes" id="UP000250192"/>
    </source>
</evidence>
<dbReference type="InterPro" id="IPR001764">
    <property type="entry name" value="Glyco_hydro_3_N"/>
</dbReference>
<evidence type="ECO:0000313" key="6">
    <source>
        <dbReference type="EMBL" id="SPT54923.1"/>
    </source>
</evidence>
<dbReference type="EMBL" id="UAPR01000001">
    <property type="protein sequence ID" value="SPT54923.1"/>
    <property type="molecule type" value="Genomic_DNA"/>
</dbReference>
<dbReference type="Gene3D" id="3.20.20.300">
    <property type="entry name" value="Glycoside hydrolase, family 3, N-terminal domain"/>
    <property type="match status" value="1"/>
</dbReference>
<evidence type="ECO:0000259" key="5">
    <source>
        <dbReference type="SMART" id="SM01217"/>
    </source>
</evidence>
<evidence type="ECO:0000256" key="3">
    <source>
        <dbReference type="ARBA" id="ARBA00023277"/>
    </source>
</evidence>
<dbReference type="InterPro" id="IPR036962">
    <property type="entry name" value="Glyco_hydro_3_N_sf"/>
</dbReference>
<dbReference type="AlphaFoldDB" id="A0A2X0TYG5"/>
<accession>A0A2X0TYG5</accession>